<keyword evidence="3" id="KW-0057">Aromatic amino acid biosynthesis</keyword>
<dbReference type="HAMAP" id="MF_00211">
    <property type="entry name" value="TrpD"/>
    <property type="match status" value="1"/>
</dbReference>
<dbReference type="GO" id="GO:0000287">
    <property type="term" value="F:magnesium ion binding"/>
    <property type="evidence" value="ECO:0007669"/>
    <property type="project" value="UniProtKB-UniRule"/>
</dbReference>
<comment type="cofactor">
    <cofactor evidence="3">
        <name>Mg(2+)</name>
        <dbReference type="ChEBI" id="CHEBI:18420"/>
    </cofactor>
    <text evidence="3">Binds 2 magnesium ions per monomer.</text>
</comment>
<dbReference type="RefSeq" id="WP_148594257.1">
    <property type="nucleotide sequence ID" value="NZ_CP042997.1"/>
</dbReference>
<dbReference type="Pfam" id="PF00591">
    <property type="entry name" value="Glycos_transf_3"/>
    <property type="match status" value="1"/>
</dbReference>
<reference evidence="6 7" key="1">
    <citation type="submission" date="2019-08" db="EMBL/GenBank/DDBJ databases">
        <title>Deep-cultivation of Planctomycetes and their phenomic and genomic characterization uncovers novel biology.</title>
        <authorList>
            <person name="Wiegand S."/>
            <person name="Jogler M."/>
            <person name="Boedeker C."/>
            <person name="Pinto D."/>
            <person name="Vollmers J."/>
            <person name="Rivas-Marin E."/>
            <person name="Kohn T."/>
            <person name="Peeters S.H."/>
            <person name="Heuer A."/>
            <person name="Rast P."/>
            <person name="Oberbeckmann S."/>
            <person name="Bunk B."/>
            <person name="Jeske O."/>
            <person name="Meyerdierks A."/>
            <person name="Storesund J.E."/>
            <person name="Kallscheuer N."/>
            <person name="Luecker S."/>
            <person name="Lage O.M."/>
            <person name="Pohl T."/>
            <person name="Merkel B.J."/>
            <person name="Hornburger P."/>
            <person name="Mueller R.-W."/>
            <person name="Bruemmer F."/>
            <person name="Labrenz M."/>
            <person name="Spormann A.M."/>
            <person name="Op den Camp H."/>
            <person name="Overmann J."/>
            <person name="Amann R."/>
            <person name="Jetten M.S.M."/>
            <person name="Mascher T."/>
            <person name="Medema M.H."/>
            <person name="Devos D.P."/>
            <person name="Kaster A.-K."/>
            <person name="Ovreas L."/>
            <person name="Rohde M."/>
            <person name="Galperin M.Y."/>
            <person name="Jogler C."/>
        </authorList>
    </citation>
    <scope>NUCLEOTIDE SEQUENCE [LARGE SCALE GENOMIC DNA]</scope>
    <source>
        <strain evidence="6 7">OJF2</strain>
    </source>
</reference>
<keyword evidence="3" id="KW-0028">Amino-acid biosynthesis</keyword>
<feature type="binding site" evidence="3">
    <location>
        <begin position="96"/>
        <end position="99"/>
    </location>
    <ligand>
        <name>5-phospho-alpha-D-ribose 1-diphosphate</name>
        <dbReference type="ChEBI" id="CHEBI:58017"/>
    </ligand>
</feature>
<feature type="binding site" evidence="3">
    <location>
        <position position="94"/>
    </location>
    <ligand>
        <name>5-phospho-alpha-D-ribose 1-diphosphate</name>
        <dbReference type="ChEBI" id="CHEBI:58017"/>
    </ligand>
</feature>
<evidence type="ECO:0000256" key="3">
    <source>
        <dbReference type="HAMAP-Rule" id="MF_00211"/>
    </source>
</evidence>
<feature type="binding site" evidence="3">
    <location>
        <position position="233"/>
    </location>
    <ligand>
        <name>Mg(2+)</name>
        <dbReference type="ChEBI" id="CHEBI:18420"/>
        <label>1</label>
    </ligand>
</feature>
<comment type="caution">
    <text evidence="3">Lacks conserved residue(s) required for the propagation of feature annotation.</text>
</comment>
<protein>
    <recommendedName>
        <fullName evidence="3">Anthranilate phosphoribosyltransferase</fullName>
        <ecNumber evidence="3">2.4.2.18</ecNumber>
    </recommendedName>
</protein>
<evidence type="ECO:0000313" key="6">
    <source>
        <dbReference type="EMBL" id="QEH34320.1"/>
    </source>
</evidence>
<feature type="binding site" evidence="3">
    <location>
        <position position="117"/>
    </location>
    <ligand>
        <name>anthranilate</name>
        <dbReference type="ChEBI" id="CHEBI:16567"/>
        <label>1</label>
    </ligand>
</feature>
<organism evidence="6 7">
    <name type="scientific">Aquisphaera giovannonii</name>
    <dbReference type="NCBI Taxonomy" id="406548"/>
    <lineage>
        <taxon>Bacteria</taxon>
        <taxon>Pseudomonadati</taxon>
        <taxon>Planctomycetota</taxon>
        <taxon>Planctomycetia</taxon>
        <taxon>Isosphaerales</taxon>
        <taxon>Isosphaeraceae</taxon>
        <taxon>Aquisphaera</taxon>
    </lineage>
</organism>
<comment type="similarity">
    <text evidence="3">Belongs to the anthranilate phosphoribosyltransferase family.</text>
</comment>
<feature type="domain" description="Glycosyl transferase family 3 N-terminal" evidence="5">
    <location>
        <begin position="9"/>
        <end position="68"/>
    </location>
</feature>
<comment type="subunit">
    <text evidence="3">Homodimer.</text>
</comment>
<dbReference type="Gene3D" id="1.20.970.10">
    <property type="entry name" value="Transferase, Pyrimidine Nucleoside Phosphorylase, Chain C"/>
    <property type="match status" value="1"/>
</dbReference>
<evidence type="ECO:0000259" key="5">
    <source>
        <dbReference type="Pfam" id="PF02885"/>
    </source>
</evidence>
<feature type="binding site" evidence="3">
    <location>
        <position position="98"/>
    </location>
    <ligand>
        <name>Mg(2+)</name>
        <dbReference type="ChEBI" id="CHEBI:18420"/>
        <label>1</label>
    </ligand>
</feature>
<feature type="binding site" evidence="3">
    <location>
        <position position="86"/>
    </location>
    <ligand>
        <name>anthranilate</name>
        <dbReference type="ChEBI" id="CHEBI:16567"/>
        <label>1</label>
    </ligand>
</feature>
<dbReference type="SUPFAM" id="SSF47648">
    <property type="entry name" value="Nucleoside phosphorylase/phosphoribosyltransferase N-terminal domain"/>
    <property type="match status" value="1"/>
</dbReference>
<dbReference type="InterPro" id="IPR005940">
    <property type="entry name" value="Anthranilate_Pribosyl_Tfrase"/>
</dbReference>
<keyword evidence="1 3" id="KW-0328">Glycosyltransferase</keyword>
<dbReference type="GO" id="GO:0005829">
    <property type="term" value="C:cytosol"/>
    <property type="evidence" value="ECO:0007669"/>
    <property type="project" value="TreeGrafter"/>
</dbReference>
<dbReference type="GO" id="GO:0004048">
    <property type="term" value="F:anthranilate phosphoribosyltransferase activity"/>
    <property type="evidence" value="ECO:0007669"/>
    <property type="project" value="UniProtKB-UniRule"/>
</dbReference>
<dbReference type="NCBIfam" id="TIGR01245">
    <property type="entry name" value="trpD"/>
    <property type="match status" value="1"/>
</dbReference>
<dbReference type="InterPro" id="IPR035902">
    <property type="entry name" value="Nuc_phospho_transferase"/>
</dbReference>
<feature type="domain" description="Glycosyl transferase family 3" evidence="4">
    <location>
        <begin position="80"/>
        <end position="328"/>
    </location>
</feature>
<accession>A0A5B9W2Y5</accession>
<dbReference type="InterPro" id="IPR000312">
    <property type="entry name" value="Glycosyl_Trfase_fam3"/>
</dbReference>
<proteinExistence type="inferred from homology"/>
<keyword evidence="3" id="KW-0822">Tryptophan biosynthesis</keyword>
<keyword evidence="3" id="KW-0479">Metal-binding</keyword>
<feature type="binding site" evidence="3">
    <location>
        <position position="232"/>
    </location>
    <ligand>
        <name>Mg(2+)</name>
        <dbReference type="ChEBI" id="CHEBI:18420"/>
        <label>2</label>
    </ligand>
</feature>
<dbReference type="Proteomes" id="UP000324233">
    <property type="component" value="Chromosome"/>
</dbReference>
<dbReference type="KEGG" id="agv:OJF2_28560"/>
<sequence length="344" mass="35535">MAPRPVAEATETLEAGASLPAELCRDVVRAILGGEVPEPLTERFLAALHRKGETAEELHGAVVAVRERMIPFDAIAPSEPCLDTCGTGGDGAHTVNISTATAAVVASCGVRVAKHGNRAASGSSGSSDVLGHLGVAIDAELPVLRRCFDEIGLVFLFAPRFHPGLKGVAEVRRRLPHRTVFNLVGPLCNPASPTHQLVGVPSEGHGATMAGALARSSTIRRAVVVHGSDGLDEVTLDGTTRALVVEGGSVRATSWTAADFGLPRTPAAALRVSGPQESAERLRRLFAGEPGPVRDVVLANAAAALWTIEPGPLAGYVARAAAAIDDGTVARRVGRWAELTGGGR</sequence>
<feature type="binding site" evidence="3">
    <location>
        <begin position="89"/>
        <end position="90"/>
    </location>
    <ligand>
        <name>5-phospho-alpha-D-ribose 1-diphosphate</name>
        <dbReference type="ChEBI" id="CHEBI:58017"/>
    </ligand>
</feature>
<dbReference type="OrthoDB" id="9806430at2"/>
<gene>
    <name evidence="3 6" type="primary">trpD</name>
    <name evidence="6" type="ORF">OJF2_28560</name>
</gene>
<feature type="binding site" evidence="3">
    <location>
        <begin position="114"/>
        <end position="122"/>
    </location>
    <ligand>
        <name>5-phospho-alpha-D-ribose 1-diphosphate</name>
        <dbReference type="ChEBI" id="CHEBI:58017"/>
    </ligand>
</feature>
<dbReference type="InterPro" id="IPR017459">
    <property type="entry name" value="Glycosyl_Trfase_fam3_N_dom"/>
</dbReference>
<dbReference type="UniPathway" id="UPA00035">
    <property type="reaction ID" value="UER00041"/>
</dbReference>
<keyword evidence="7" id="KW-1185">Reference proteome</keyword>
<dbReference type="Pfam" id="PF02885">
    <property type="entry name" value="Glycos_trans_3N"/>
    <property type="match status" value="1"/>
</dbReference>
<dbReference type="PANTHER" id="PTHR43285">
    <property type="entry name" value="ANTHRANILATE PHOSPHORIBOSYLTRANSFERASE"/>
    <property type="match status" value="1"/>
</dbReference>
<evidence type="ECO:0000256" key="2">
    <source>
        <dbReference type="ARBA" id="ARBA00022679"/>
    </source>
</evidence>
<keyword evidence="3" id="KW-0460">Magnesium</keyword>
<feature type="binding site" evidence="3">
    <location>
        <position position="86"/>
    </location>
    <ligand>
        <name>5-phospho-alpha-D-ribose 1-diphosphate</name>
        <dbReference type="ChEBI" id="CHEBI:58017"/>
    </ligand>
</feature>
<feature type="binding site" evidence="3">
    <location>
        <position position="172"/>
    </location>
    <ligand>
        <name>anthranilate</name>
        <dbReference type="ChEBI" id="CHEBI:16567"/>
        <label>2</label>
    </ligand>
</feature>
<name>A0A5B9W2Y5_9BACT</name>
<comment type="catalytic activity">
    <reaction evidence="3">
        <text>N-(5-phospho-beta-D-ribosyl)anthranilate + diphosphate = 5-phospho-alpha-D-ribose 1-diphosphate + anthranilate</text>
        <dbReference type="Rhea" id="RHEA:11768"/>
        <dbReference type="ChEBI" id="CHEBI:16567"/>
        <dbReference type="ChEBI" id="CHEBI:18277"/>
        <dbReference type="ChEBI" id="CHEBI:33019"/>
        <dbReference type="ChEBI" id="CHEBI:58017"/>
        <dbReference type="EC" id="2.4.2.18"/>
    </reaction>
</comment>
<keyword evidence="2 3" id="KW-0808">Transferase</keyword>
<dbReference type="InterPro" id="IPR036320">
    <property type="entry name" value="Glycosyl_Trfase_fam3_N_dom_sf"/>
</dbReference>
<comment type="pathway">
    <text evidence="3">Amino-acid biosynthesis; L-tryptophan biosynthesis; L-tryptophan from chorismate: step 2/5.</text>
</comment>
<dbReference type="SUPFAM" id="SSF52418">
    <property type="entry name" value="Nucleoside phosphorylase/phosphoribosyltransferase catalytic domain"/>
    <property type="match status" value="1"/>
</dbReference>
<dbReference type="AlphaFoldDB" id="A0A5B9W2Y5"/>
<evidence type="ECO:0000256" key="1">
    <source>
        <dbReference type="ARBA" id="ARBA00022676"/>
    </source>
</evidence>
<evidence type="ECO:0000259" key="4">
    <source>
        <dbReference type="Pfam" id="PF00591"/>
    </source>
</evidence>
<comment type="function">
    <text evidence="3">Catalyzes the transfer of the phosphoribosyl group of 5-phosphorylribose-1-pyrophosphate (PRPP) to anthranilate to yield N-(5'-phosphoribosyl)-anthranilate (PRA).</text>
</comment>
<feature type="binding site" evidence="3">
    <location>
        <position position="126"/>
    </location>
    <ligand>
        <name>5-phospho-alpha-D-ribose 1-diphosphate</name>
        <dbReference type="ChEBI" id="CHEBI:58017"/>
    </ligand>
</feature>
<feature type="binding site" evidence="3">
    <location>
        <position position="233"/>
    </location>
    <ligand>
        <name>Mg(2+)</name>
        <dbReference type="ChEBI" id="CHEBI:18420"/>
        <label>2</label>
    </ligand>
</feature>
<evidence type="ECO:0000313" key="7">
    <source>
        <dbReference type="Proteomes" id="UP000324233"/>
    </source>
</evidence>
<dbReference type="EC" id="2.4.2.18" evidence="3"/>
<dbReference type="PANTHER" id="PTHR43285:SF2">
    <property type="entry name" value="ANTHRANILATE PHOSPHORIBOSYLTRANSFERASE"/>
    <property type="match status" value="1"/>
</dbReference>
<dbReference type="Gene3D" id="3.40.1030.10">
    <property type="entry name" value="Nucleoside phosphorylase/phosphoribosyltransferase catalytic domain"/>
    <property type="match status" value="1"/>
</dbReference>
<dbReference type="GO" id="GO:0000162">
    <property type="term" value="P:L-tryptophan biosynthetic process"/>
    <property type="evidence" value="ECO:0007669"/>
    <property type="project" value="UniProtKB-UniRule"/>
</dbReference>
<dbReference type="EMBL" id="CP042997">
    <property type="protein sequence ID" value="QEH34320.1"/>
    <property type="molecule type" value="Genomic_DNA"/>
</dbReference>